<protein>
    <submittedName>
        <fullName evidence="2">Uncharacterized protein</fullName>
    </submittedName>
</protein>
<gene>
    <name evidence="2" type="ORF">SU86_000315</name>
</gene>
<evidence type="ECO:0000313" key="2">
    <source>
        <dbReference type="EMBL" id="AJZ75090.1"/>
    </source>
</evidence>
<evidence type="ECO:0000313" key="3">
    <source>
        <dbReference type="Proteomes" id="UP000266745"/>
    </source>
</evidence>
<dbReference type="AlphaFoldDB" id="A0A3G1B0C7"/>
<dbReference type="Proteomes" id="UP000266745">
    <property type="component" value="Chromosome"/>
</dbReference>
<keyword evidence="1" id="KW-1133">Transmembrane helix</keyword>
<feature type="transmembrane region" description="Helical" evidence="1">
    <location>
        <begin position="69"/>
        <end position="90"/>
    </location>
</feature>
<reference evidence="2 3" key="1">
    <citation type="journal article" date="2016" name="Sci. Rep.">
        <title>A novel ammonia-oxidizing archaeon from wastewater treatment plant: Its enrichment, physiological and genomic characteristics.</title>
        <authorList>
            <person name="Li Y."/>
            <person name="Ding K."/>
            <person name="Wen X."/>
            <person name="Zhang B."/>
            <person name="Shen B."/>
            <person name="Yang Y."/>
        </authorList>
    </citation>
    <scope>NUCLEOTIDE SEQUENCE [LARGE SCALE GENOMIC DNA]</scope>
    <source>
        <strain evidence="2 3">SAT1</strain>
    </source>
</reference>
<feature type="transmembrane region" description="Helical" evidence="1">
    <location>
        <begin position="32"/>
        <end position="54"/>
    </location>
</feature>
<dbReference type="KEGG" id="tah:SU86_000315"/>
<keyword evidence="3" id="KW-1185">Reference proteome</keyword>
<accession>A0A3G1B0C7</accession>
<evidence type="ECO:0000256" key="1">
    <source>
        <dbReference type="SAM" id="Phobius"/>
    </source>
</evidence>
<organism evidence="2 3">
    <name type="scientific">Candidatus Nitrosotenuis cloacae</name>
    <dbReference type="NCBI Taxonomy" id="1603555"/>
    <lineage>
        <taxon>Archaea</taxon>
        <taxon>Nitrososphaerota</taxon>
        <taxon>Candidatus Nitrosotenuis</taxon>
    </lineage>
</organism>
<proteinExistence type="predicted"/>
<keyword evidence="1" id="KW-0472">Membrane</keyword>
<sequence>MSDMENSDSARFSIVEVIDGFIDKINQIRKTLIGISISALILAPLAIGLSAYLITHQHFFFILEEYDEFGVFLAVSLGIIITVSLTWLILGIRQYMMLKSWNARYSNYAKKKEQIDSKISSEFDLGEDQET</sequence>
<keyword evidence="1" id="KW-0812">Transmembrane</keyword>
<name>A0A3G1B0C7_9ARCH</name>
<dbReference type="EMBL" id="CP011097">
    <property type="protein sequence ID" value="AJZ75090.1"/>
    <property type="molecule type" value="Genomic_DNA"/>
</dbReference>